<evidence type="ECO:0000313" key="2">
    <source>
        <dbReference type="EMBL" id="CAJ0693111.1"/>
    </source>
</evidence>
<gene>
    <name evidence="2" type="ORF">LMG18091_01726</name>
</gene>
<sequence length="365" mass="40512">MHRDTQERGEPKGTYRVKNWAAYNAGLIARGEVTKWIEQSVLASSDVGMSRRGRPCVYPDAVIQMLLGLKQVFRLPLRALQGFAMSLRKLAFADLPVPNYTILSRRAQDLAVILPALRTGEPMHLVVDSTGLKVFGEGEWKVRKHGYSKRRTWRNVHLAMDAKSGQICAALMTHQDVGDADVLPDLFDQLPPGTSMDVVGGDGAYDTKSCHAAIAAAEARPSIPPRESAMPWPDATPGAAWRNAAIGAIATSSRREWKKASGYHRRSLVENLMYRLKTLTGHSLWARIVGSQATEVAIRAGVLNRMTALARPQSVRVARIMPHRESSAFKFDLCNNAIRTDKRNSRKGTFGCLFLWQMSSARHNR</sequence>
<dbReference type="AlphaFoldDB" id="A0AAD2EPR0"/>
<dbReference type="Pfam" id="PF13737">
    <property type="entry name" value="DDE_Tnp_1_5"/>
    <property type="match status" value="1"/>
</dbReference>
<comment type="caution">
    <text evidence="2">The sequence shown here is derived from an EMBL/GenBank/DDBJ whole genome shotgun (WGS) entry which is preliminary data.</text>
</comment>
<dbReference type="NCBIfam" id="NF033579">
    <property type="entry name" value="transpos_IS5_2"/>
    <property type="match status" value="1"/>
</dbReference>
<dbReference type="InterPro" id="IPR053172">
    <property type="entry name" value="Tn903_transposase"/>
</dbReference>
<keyword evidence="3" id="KW-1185">Reference proteome</keyword>
<protein>
    <recommendedName>
        <fullName evidence="1">Transposase DDE domain-containing protein</fullName>
    </recommendedName>
</protein>
<dbReference type="PANTHER" id="PTHR34631">
    <property type="match status" value="1"/>
</dbReference>
<evidence type="ECO:0000259" key="1">
    <source>
        <dbReference type="Pfam" id="PF13737"/>
    </source>
</evidence>
<evidence type="ECO:0000313" key="3">
    <source>
        <dbReference type="Proteomes" id="UP001189915"/>
    </source>
</evidence>
<accession>A0AAD2EPR0</accession>
<dbReference type="EMBL" id="CATWAF010000002">
    <property type="protein sequence ID" value="CAJ0693111.1"/>
    <property type="molecule type" value="Genomic_DNA"/>
</dbReference>
<dbReference type="PANTHER" id="PTHR34631:SF3">
    <property type="entry name" value="ISSOD12 TRANSPOSASE TNPA_ISSOD12"/>
    <property type="match status" value="1"/>
</dbReference>
<feature type="domain" description="Transposase DDE" evidence="1">
    <location>
        <begin position="29"/>
        <end position="137"/>
    </location>
</feature>
<reference evidence="2 3" key="1">
    <citation type="submission" date="2023-07" db="EMBL/GenBank/DDBJ databases">
        <authorList>
            <person name="Peeters C."/>
        </authorList>
    </citation>
    <scope>NUCLEOTIDE SEQUENCE [LARGE SCALE GENOMIC DNA]</scope>
    <source>
        <strain evidence="2 3">LMG 18091</strain>
    </source>
</reference>
<dbReference type="InterPro" id="IPR025668">
    <property type="entry name" value="Tnp_DDE_dom"/>
</dbReference>
<dbReference type="InterPro" id="IPR053520">
    <property type="entry name" value="Transposase_Tn903"/>
</dbReference>
<name>A0AAD2EPR0_9RALS</name>
<organism evidence="2 3">
    <name type="scientific">Ralstonia wenshanensis</name>
    <dbReference type="NCBI Taxonomy" id="2842456"/>
    <lineage>
        <taxon>Bacteria</taxon>
        <taxon>Pseudomonadati</taxon>
        <taxon>Pseudomonadota</taxon>
        <taxon>Betaproteobacteria</taxon>
        <taxon>Burkholderiales</taxon>
        <taxon>Burkholderiaceae</taxon>
        <taxon>Ralstonia</taxon>
    </lineage>
</organism>
<dbReference type="RefSeq" id="WP_316869386.1">
    <property type="nucleotide sequence ID" value="NZ_CATWAF010000002.1"/>
</dbReference>
<proteinExistence type="predicted"/>
<dbReference type="Proteomes" id="UP001189915">
    <property type="component" value="Unassembled WGS sequence"/>
</dbReference>